<accession>A0A8T2UDC4</accession>
<name>A0A8T2UDC4_CERRI</name>
<evidence type="ECO:0000313" key="2">
    <source>
        <dbReference type="Proteomes" id="UP000825935"/>
    </source>
</evidence>
<reference evidence="1" key="1">
    <citation type="submission" date="2021-08" db="EMBL/GenBank/DDBJ databases">
        <title>WGS assembly of Ceratopteris richardii.</title>
        <authorList>
            <person name="Marchant D.B."/>
            <person name="Chen G."/>
            <person name="Jenkins J."/>
            <person name="Shu S."/>
            <person name="Leebens-Mack J."/>
            <person name="Grimwood J."/>
            <person name="Schmutz J."/>
            <person name="Soltis P."/>
            <person name="Soltis D."/>
            <person name="Chen Z.-H."/>
        </authorList>
    </citation>
    <scope>NUCLEOTIDE SEQUENCE</scope>
    <source>
        <strain evidence="1">Whitten #5841</strain>
        <tissue evidence="1">Leaf</tissue>
    </source>
</reference>
<proteinExistence type="predicted"/>
<keyword evidence="2" id="KW-1185">Reference proteome</keyword>
<gene>
    <name evidence="1" type="ORF">KP509_09G100400</name>
</gene>
<dbReference type="AlphaFoldDB" id="A0A8T2UDC4"/>
<protein>
    <submittedName>
        <fullName evidence="1">Uncharacterized protein</fullName>
    </submittedName>
</protein>
<dbReference type="Proteomes" id="UP000825935">
    <property type="component" value="Chromosome 9"/>
</dbReference>
<sequence>MSQLTIDGVYLGYSQSKCHRSEFNFRTIFHIAWFHLRTLSNHFSHHMASPANGHRFELNFQIIFHIP</sequence>
<evidence type="ECO:0000313" key="1">
    <source>
        <dbReference type="EMBL" id="KAH7430459.1"/>
    </source>
</evidence>
<dbReference type="EMBL" id="CM035414">
    <property type="protein sequence ID" value="KAH7430459.1"/>
    <property type="molecule type" value="Genomic_DNA"/>
</dbReference>
<comment type="caution">
    <text evidence="1">The sequence shown here is derived from an EMBL/GenBank/DDBJ whole genome shotgun (WGS) entry which is preliminary data.</text>
</comment>
<organism evidence="1 2">
    <name type="scientific">Ceratopteris richardii</name>
    <name type="common">Triangle waterfern</name>
    <dbReference type="NCBI Taxonomy" id="49495"/>
    <lineage>
        <taxon>Eukaryota</taxon>
        <taxon>Viridiplantae</taxon>
        <taxon>Streptophyta</taxon>
        <taxon>Embryophyta</taxon>
        <taxon>Tracheophyta</taxon>
        <taxon>Polypodiopsida</taxon>
        <taxon>Polypodiidae</taxon>
        <taxon>Polypodiales</taxon>
        <taxon>Pteridineae</taxon>
        <taxon>Pteridaceae</taxon>
        <taxon>Parkerioideae</taxon>
        <taxon>Ceratopteris</taxon>
    </lineage>
</organism>